<feature type="compositionally biased region" description="Acidic residues" evidence="1">
    <location>
        <begin position="273"/>
        <end position="285"/>
    </location>
</feature>
<dbReference type="Gene3D" id="1.20.58.2170">
    <property type="match status" value="1"/>
</dbReference>
<proteinExistence type="predicted"/>
<evidence type="ECO:0000313" key="3">
    <source>
        <dbReference type="WBParaSite" id="sdigi.contig59.g3212.t1"/>
    </source>
</evidence>
<dbReference type="GO" id="GO:0042393">
    <property type="term" value="F:histone binding"/>
    <property type="evidence" value="ECO:0007669"/>
    <property type="project" value="InterPro"/>
</dbReference>
<keyword evidence="2" id="KW-1185">Reference proteome</keyword>
<protein>
    <submittedName>
        <fullName evidence="3">Uncharacterized protein</fullName>
    </submittedName>
</protein>
<name>A0A915PYD0_9BILA</name>
<dbReference type="WBParaSite" id="sdigi.contig59.g3212.t1">
    <property type="protein sequence ID" value="sdigi.contig59.g3212.t1"/>
    <property type="gene ID" value="sdigi.contig59.g3212"/>
</dbReference>
<feature type="compositionally biased region" description="Acidic residues" evidence="1">
    <location>
        <begin position="254"/>
        <end position="266"/>
    </location>
</feature>
<accession>A0A915PYD0</accession>
<reference evidence="3" key="1">
    <citation type="submission" date="2022-11" db="UniProtKB">
        <authorList>
            <consortium name="WormBaseParasite"/>
        </authorList>
    </citation>
    <scope>IDENTIFICATION</scope>
</reference>
<dbReference type="InterPro" id="IPR046426">
    <property type="entry name" value="DAXX_histone-bd_sf"/>
</dbReference>
<dbReference type="AlphaFoldDB" id="A0A915PYD0"/>
<evidence type="ECO:0000313" key="2">
    <source>
        <dbReference type="Proteomes" id="UP000887581"/>
    </source>
</evidence>
<evidence type="ECO:0000256" key="1">
    <source>
        <dbReference type="SAM" id="MobiDB-lite"/>
    </source>
</evidence>
<dbReference type="Proteomes" id="UP000887581">
    <property type="component" value="Unplaced"/>
</dbReference>
<sequence length="392" mass="44427">MEKAIDSVKTSQLTIKKMDRSALKRKISKIDKLVRLYKQLRGAIIKLENREVSFGANYNEEFEEACNKRLLKLMQKRLQIHSYLVRKGIFVSDTGETLHPDVKPKLIITSTGVEDLNTLLTEYVNQETNSELFGYKTRILYKHVTVNDVKIMVDKLKETNNAQLFPNDPVKFDQLIQNIACEVNKLVKQFIEDTHKKGLADWAALGSASESENFPSTSSYAYDAESREEHSLAIPTWDTANMELHEACGRGELDCTEPENSGDIDDTGMSPTAEDDEDEEEEGCESDIQYNVPVDSNIDGTNRSADTESDESCCIVGERVHERCDENDDSDCRIIEDEEQTMSNEGIVNEDIENIEQHLAANAEYSAKKEKKKIDLDEKVVNDDDDCCIIED</sequence>
<feature type="region of interest" description="Disordered" evidence="1">
    <location>
        <begin position="252"/>
        <end position="308"/>
    </location>
</feature>
<organism evidence="2 3">
    <name type="scientific">Setaria digitata</name>
    <dbReference type="NCBI Taxonomy" id="48799"/>
    <lineage>
        <taxon>Eukaryota</taxon>
        <taxon>Metazoa</taxon>
        <taxon>Ecdysozoa</taxon>
        <taxon>Nematoda</taxon>
        <taxon>Chromadorea</taxon>
        <taxon>Rhabditida</taxon>
        <taxon>Spirurina</taxon>
        <taxon>Spiruromorpha</taxon>
        <taxon>Filarioidea</taxon>
        <taxon>Setariidae</taxon>
        <taxon>Setaria</taxon>
    </lineage>
</organism>